<reference evidence="1" key="1">
    <citation type="journal article" date="2023" name="Mol. Ecol. Resour.">
        <title>Chromosome-level genome assembly of a triploid poplar Populus alba 'Berolinensis'.</title>
        <authorList>
            <person name="Chen S."/>
            <person name="Yu Y."/>
            <person name="Wang X."/>
            <person name="Wang S."/>
            <person name="Zhang T."/>
            <person name="Zhou Y."/>
            <person name="He R."/>
            <person name="Meng N."/>
            <person name="Wang Y."/>
            <person name="Liu W."/>
            <person name="Liu Z."/>
            <person name="Liu J."/>
            <person name="Guo Q."/>
            <person name="Huang H."/>
            <person name="Sederoff R.R."/>
            <person name="Wang G."/>
            <person name="Qu G."/>
            <person name="Chen S."/>
        </authorList>
    </citation>
    <scope>NUCLEOTIDE SEQUENCE</scope>
    <source>
        <strain evidence="1">SC-2020</strain>
    </source>
</reference>
<protein>
    <submittedName>
        <fullName evidence="1">Uncharacterized protein</fullName>
    </submittedName>
</protein>
<organism evidence="1 2">
    <name type="scientific">Populus alba x Populus x berolinensis</name>
    <dbReference type="NCBI Taxonomy" id="444605"/>
    <lineage>
        <taxon>Eukaryota</taxon>
        <taxon>Viridiplantae</taxon>
        <taxon>Streptophyta</taxon>
        <taxon>Embryophyta</taxon>
        <taxon>Tracheophyta</taxon>
        <taxon>Spermatophyta</taxon>
        <taxon>Magnoliopsida</taxon>
        <taxon>eudicotyledons</taxon>
        <taxon>Gunneridae</taxon>
        <taxon>Pentapetalae</taxon>
        <taxon>rosids</taxon>
        <taxon>fabids</taxon>
        <taxon>Malpighiales</taxon>
        <taxon>Salicaceae</taxon>
        <taxon>Saliceae</taxon>
        <taxon>Populus</taxon>
    </lineage>
</organism>
<comment type="caution">
    <text evidence="1">The sequence shown here is derived from an EMBL/GenBank/DDBJ whole genome shotgun (WGS) entry which is preliminary data.</text>
</comment>
<evidence type="ECO:0000313" key="1">
    <source>
        <dbReference type="EMBL" id="KAJ6987983.1"/>
    </source>
</evidence>
<dbReference type="Proteomes" id="UP001164929">
    <property type="component" value="Chromosome 8"/>
</dbReference>
<dbReference type="AlphaFoldDB" id="A0AAD6QEQ3"/>
<keyword evidence="2" id="KW-1185">Reference proteome</keyword>
<sequence>MSVILQRSKKNPIQVTEIIPFTLVVFYPLTLTSPR</sequence>
<dbReference type="EMBL" id="JAQIZT010000008">
    <property type="protein sequence ID" value="KAJ6987983.1"/>
    <property type="molecule type" value="Genomic_DNA"/>
</dbReference>
<gene>
    <name evidence="1" type="ORF">NC653_021044</name>
</gene>
<proteinExistence type="predicted"/>
<accession>A0AAD6QEQ3</accession>
<evidence type="ECO:0000313" key="2">
    <source>
        <dbReference type="Proteomes" id="UP001164929"/>
    </source>
</evidence>
<name>A0AAD6QEQ3_9ROSI</name>